<feature type="non-terminal residue" evidence="1">
    <location>
        <position position="130"/>
    </location>
</feature>
<accession>A0A2H3JKD9</accession>
<organism evidence="1 2">
    <name type="scientific">Wolfiporia cocos (strain MD-104)</name>
    <name type="common">Brown rot fungus</name>
    <dbReference type="NCBI Taxonomy" id="742152"/>
    <lineage>
        <taxon>Eukaryota</taxon>
        <taxon>Fungi</taxon>
        <taxon>Dikarya</taxon>
        <taxon>Basidiomycota</taxon>
        <taxon>Agaricomycotina</taxon>
        <taxon>Agaricomycetes</taxon>
        <taxon>Polyporales</taxon>
        <taxon>Phaeolaceae</taxon>
        <taxon>Wolfiporia</taxon>
    </lineage>
</organism>
<dbReference type="OrthoDB" id="2745096at2759"/>
<dbReference type="AlphaFoldDB" id="A0A2H3JKD9"/>
<dbReference type="Proteomes" id="UP000218811">
    <property type="component" value="Unassembled WGS sequence"/>
</dbReference>
<evidence type="ECO:0008006" key="3">
    <source>
        <dbReference type="Google" id="ProtNLM"/>
    </source>
</evidence>
<keyword evidence="2" id="KW-1185">Reference proteome</keyword>
<protein>
    <recommendedName>
        <fullName evidence="3">Fungal-type protein kinase domain-containing protein</fullName>
    </recommendedName>
</protein>
<dbReference type="OMA" id="VEWEMNR"/>
<sequence>ILNDWGLCKYKNDMDKVSQSETRSDTWQFMSAALLWSPEMVHKLSDDMESFVHMLDWPTFRYHKTQLSNDSTALQKRVYHLYNDQYKRRSHNNHGGENKMRTGKAPCRAKNNPLYLCFLDSLAELCKEHY</sequence>
<proteinExistence type="predicted"/>
<reference evidence="1 2" key="1">
    <citation type="journal article" date="2012" name="Science">
        <title>The Paleozoic origin of enzymatic lignin decomposition reconstructed from 31 fungal genomes.</title>
        <authorList>
            <person name="Floudas D."/>
            <person name="Binder M."/>
            <person name="Riley R."/>
            <person name="Barry K."/>
            <person name="Blanchette R.A."/>
            <person name="Henrissat B."/>
            <person name="Martinez A.T."/>
            <person name="Otillar R."/>
            <person name="Spatafora J.W."/>
            <person name="Yadav J.S."/>
            <person name="Aerts A."/>
            <person name="Benoit I."/>
            <person name="Boyd A."/>
            <person name="Carlson A."/>
            <person name="Copeland A."/>
            <person name="Coutinho P.M."/>
            <person name="de Vries R.P."/>
            <person name="Ferreira P."/>
            <person name="Findley K."/>
            <person name="Foster B."/>
            <person name="Gaskell J."/>
            <person name="Glotzer D."/>
            <person name="Gorecki P."/>
            <person name="Heitman J."/>
            <person name="Hesse C."/>
            <person name="Hori C."/>
            <person name="Igarashi K."/>
            <person name="Jurgens J.A."/>
            <person name="Kallen N."/>
            <person name="Kersten P."/>
            <person name="Kohler A."/>
            <person name="Kuees U."/>
            <person name="Kumar T.K.A."/>
            <person name="Kuo A."/>
            <person name="LaButti K."/>
            <person name="Larrondo L.F."/>
            <person name="Lindquist E."/>
            <person name="Ling A."/>
            <person name="Lombard V."/>
            <person name="Lucas S."/>
            <person name="Lundell T."/>
            <person name="Martin R."/>
            <person name="McLaughlin D.J."/>
            <person name="Morgenstern I."/>
            <person name="Morin E."/>
            <person name="Murat C."/>
            <person name="Nagy L.G."/>
            <person name="Nolan M."/>
            <person name="Ohm R.A."/>
            <person name="Patyshakuliyeva A."/>
            <person name="Rokas A."/>
            <person name="Ruiz-Duenas F.J."/>
            <person name="Sabat G."/>
            <person name="Salamov A."/>
            <person name="Samejima M."/>
            <person name="Schmutz J."/>
            <person name="Slot J.C."/>
            <person name="St John F."/>
            <person name="Stenlid J."/>
            <person name="Sun H."/>
            <person name="Sun S."/>
            <person name="Syed K."/>
            <person name="Tsang A."/>
            <person name="Wiebenga A."/>
            <person name="Young D."/>
            <person name="Pisabarro A."/>
            <person name="Eastwood D.C."/>
            <person name="Martin F."/>
            <person name="Cullen D."/>
            <person name="Grigoriev I.V."/>
            <person name="Hibbett D.S."/>
        </authorList>
    </citation>
    <scope>NUCLEOTIDE SEQUENCE [LARGE SCALE GENOMIC DNA]</scope>
    <source>
        <strain evidence="1 2">MD-104</strain>
    </source>
</reference>
<name>A0A2H3JKD9_WOLCO</name>
<dbReference type="STRING" id="742152.A0A2H3JKD9"/>
<feature type="non-terminal residue" evidence="1">
    <location>
        <position position="1"/>
    </location>
</feature>
<evidence type="ECO:0000313" key="1">
    <source>
        <dbReference type="EMBL" id="PCH36467.1"/>
    </source>
</evidence>
<dbReference type="EMBL" id="KB467876">
    <property type="protein sequence ID" value="PCH36467.1"/>
    <property type="molecule type" value="Genomic_DNA"/>
</dbReference>
<evidence type="ECO:0000313" key="2">
    <source>
        <dbReference type="Proteomes" id="UP000218811"/>
    </source>
</evidence>
<gene>
    <name evidence="1" type="ORF">WOLCODRAFT_56529</name>
</gene>